<organism evidence="1 2">
    <name type="scientific">Ralstonia phage vB_RsoP_BMB50</name>
    <dbReference type="NCBI Taxonomy" id="2834269"/>
    <lineage>
        <taxon>Viruses</taxon>
        <taxon>Duplodnaviria</taxon>
        <taxon>Heunggongvirae</taxon>
        <taxon>Uroviricota</taxon>
        <taxon>Caudoviricetes</taxon>
        <taxon>Autographivirales</taxon>
        <taxon>Autonotataviridae</taxon>
        <taxon>Okabevirinae</taxon>
        <taxon>Hongshanvirus</taxon>
        <taxon>Hongshanvirus BMB50</taxon>
    </lineage>
</organism>
<protein>
    <submittedName>
        <fullName evidence="1">Uncharacterized protein</fullName>
    </submittedName>
</protein>
<sequence>MRQSAITPATTNGQSAHNDVGLFYPYSAQYKGDGWYVFNASTNRYGIVKYETAAAAERAAEKLKAEDLDRV</sequence>
<dbReference type="Proteomes" id="UP000694260">
    <property type="component" value="Segment"/>
</dbReference>
<dbReference type="EMBL" id="MW965453">
    <property type="protein sequence ID" value="QVE65548.1"/>
    <property type="molecule type" value="Genomic_DNA"/>
</dbReference>
<keyword evidence="2" id="KW-1185">Reference proteome</keyword>
<name>A0A8E5NVY2_9CAUD</name>
<reference evidence="1" key="1">
    <citation type="submission" date="2021-04" db="EMBL/GenBank/DDBJ databases">
        <title>Genomic characterization of the novel lytic bacteriophage vB_RsoP_BMB50 infecting Ralstonia solanacearum.</title>
        <authorList>
            <person name="Wang K."/>
            <person name="Liu Q."/>
            <person name="Dong Z."/>
            <person name="Sun M."/>
            <person name="Peng D."/>
        </authorList>
    </citation>
    <scope>NUCLEOTIDE SEQUENCE</scope>
</reference>
<accession>A0A8E5NVY2</accession>
<proteinExistence type="predicted"/>
<evidence type="ECO:0000313" key="2">
    <source>
        <dbReference type="Proteomes" id="UP000694260"/>
    </source>
</evidence>
<evidence type="ECO:0000313" key="1">
    <source>
        <dbReference type="EMBL" id="QVE65548.1"/>
    </source>
</evidence>